<dbReference type="SUPFAM" id="SSF103473">
    <property type="entry name" value="MFS general substrate transporter"/>
    <property type="match status" value="1"/>
</dbReference>
<dbReference type="OrthoDB" id="9812221at2"/>
<sequence>MNQTKPATAPAMEPKDVQRIIIGLMAVLLLAALDQTIVSTALPTIGRELGDVQHLPWMVTAYLLSSTVVTPLYGKLADIIGRRTTLLMAIGIFLFGSLLCSLSPNMYVLIAARAVQGLGGGGLMSLVQTVISDIVTAKERGRIQGVFAAVFTASSLGGPILGGVLSEHLGWQSIFWVNLPVGAVALWIVSRGLMKLPRYERPHRIDWLGAVLMAAAAIILLLAINTRGAAVMGVPLWAVYIVSAAFWGLFALRLRTAAEPLIPTGILKDGVIVRAILVSTLSMGALMSVSAYNPLYVQLIYHMGATQAGMVMTPLALGVVGGSILSGQMMARGKGTGYKLMPMIGLFAGAVIYAGMAVIGDRLNLWAYIGGLFFANAAVGSTFPVATVVVQNAVERHEMGTATGVMNFFRSLGGALLVAVFGAILFGELYALFGGSFNGALSADALSRVSDPARIYKPIFTGAAVSMGLAFLALWSMQERPLRSREMPVSKAAEEATGETLSDADFS</sequence>
<feature type="transmembrane region" description="Helical" evidence="8">
    <location>
        <begin position="411"/>
        <end position="435"/>
    </location>
</feature>
<gene>
    <name evidence="10" type="ORF">SAMN02927928_1489</name>
</gene>
<dbReference type="GO" id="GO:0005886">
    <property type="term" value="C:plasma membrane"/>
    <property type="evidence" value="ECO:0007669"/>
    <property type="project" value="UniProtKB-SubCell"/>
</dbReference>
<dbReference type="Proteomes" id="UP000199150">
    <property type="component" value="Unassembled WGS sequence"/>
</dbReference>
<dbReference type="Gene3D" id="1.20.1720.10">
    <property type="entry name" value="Multidrug resistance protein D"/>
    <property type="match status" value="1"/>
</dbReference>
<feature type="transmembrane region" description="Helical" evidence="8">
    <location>
        <begin position="174"/>
        <end position="193"/>
    </location>
</feature>
<keyword evidence="2" id="KW-0813">Transport</keyword>
<dbReference type="PROSITE" id="PS50850">
    <property type="entry name" value="MFS"/>
    <property type="match status" value="1"/>
</dbReference>
<dbReference type="GO" id="GO:0022857">
    <property type="term" value="F:transmembrane transporter activity"/>
    <property type="evidence" value="ECO:0007669"/>
    <property type="project" value="InterPro"/>
</dbReference>
<feature type="transmembrane region" description="Helical" evidence="8">
    <location>
        <begin position="54"/>
        <end position="74"/>
    </location>
</feature>
<evidence type="ECO:0000256" key="3">
    <source>
        <dbReference type="ARBA" id="ARBA00022475"/>
    </source>
</evidence>
<feature type="transmembrane region" description="Helical" evidence="8">
    <location>
        <begin position="110"/>
        <end position="131"/>
    </location>
</feature>
<evidence type="ECO:0000256" key="4">
    <source>
        <dbReference type="ARBA" id="ARBA00022692"/>
    </source>
</evidence>
<evidence type="ECO:0000256" key="1">
    <source>
        <dbReference type="ARBA" id="ARBA00004651"/>
    </source>
</evidence>
<dbReference type="AlphaFoldDB" id="A0A1G4QSC9"/>
<name>A0A1G4QSC9_9CAUL</name>
<dbReference type="Gene3D" id="1.20.1250.20">
    <property type="entry name" value="MFS general substrate transporter like domains"/>
    <property type="match status" value="1"/>
</dbReference>
<reference evidence="11" key="1">
    <citation type="submission" date="2016-10" db="EMBL/GenBank/DDBJ databases">
        <authorList>
            <person name="Varghese N."/>
            <person name="Submissions S."/>
        </authorList>
    </citation>
    <scope>NUCLEOTIDE SEQUENCE [LARGE SCALE GENOMIC DNA]</scope>
    <source>
        <strain evidence="11">CGMCC 1.3431</strain>
    </source>
</reference>
<dbReference type="FunFam" id="1.20.1720.10:FF:000004">
    <property type="entry name" value="EmrB/QacA family drug resistance transporter"/>
    <property type="match status" value="1"/>
</dbReference>
<feature type="transmembrane region" description="Helical" evidence="8">
    <location>
        <begin position="230"/>
        <end position="250"/>
    </location>
</feature>
<evidence type="ECO:0000313" key="10">
    <source>
        <dbReference type="EMBL" id="SCW47553.1"/>
    </source>
</evidence>
<evidence type="ECO:0000259" key="9">
    <source>
        <dbReference type="PROSITE" id="PS50850"/>
    </source>
</evidence>
<dbReference type="STRING" id="260084.SAMN02927928_1489"/>
<dbReference type="PANTHER" id="PTHR23501:SF197">
    <property type="entry name" value="COMD"/>
    <property type="match status" value="1"/>
</dbReference>
<dbReference type="InterPro" id="IPR011701">
    <property type="entry name" value="MFS"/>
</dbReference>
<dbReference type="PANTHER" id="PTHR23501">
    <property type="entry name" value="MAJOR FACILITATOR SUPERFAMILY"/>
    <property type="match status" value="1"/>
</dbReference>
<feature type="transmembrane region" description="Helical" evidence="8">
    <location>
        <begin position="86"/>
        <end position="104"/>
    </location>
</feature>
<dbReference type="InterPro" id="IPR020846">
    <property type="entry name" value="MFS_dom"/>
</dbReference>
<evidence type="ECO:0000256" key="6">
    <source>
        <dbReference type="ARBA" id="ARBA00023136"/>
    </source>
</evidence>
<evidence type="ECO:0000256" key="7">
    <source>
        <dbReference type="SAM" id="MobiDB-lite"/>
    </source>
</evidence>
<organism evidence="10 11">
    <name type="scientific">Asticcacaulis taihuensis</name>
    <dbReference type="NCBI Taxonomy" id="260084"/>
    <lineage>
        <taxon>Bacteria</taxon>
        <taxon>Pseudomonadati</taxon>
        <taxon>Pseudomonadota</taxon>
        <taxon>Alphaproteobacteria</taxon>
        <taxon>Caulobacterales</taxon>
        <taxon>Caulobacteraceae</taxon>
        <taxon>Asticcacaulis</taxon>
    </lineage>
</organism>
<dbReference type="CDD" id="cd17502">
    <property type="entry name" value="MFS_Azr1_MDR_like"/>
    <property type="match status" value="1"/>
</dbReference>
<comment type="subcellular location">
    <subcellularLocation>
        <location evidence="1">Cell membrane</location>
        <topology evidence="1">Multi-pass membrane protein</topology>
    </subcellularLocation>
</comment>
<feature type="transmembrane region" description="Helical" evidence="8">
    <location>
        <begin position="337"/>
        <end position="359"/>
    </location>
</feature>
<feature type="transmembrane region" description="Helical" evidence="8">
    <location>
        <begin position="271"/>
        <end position="293"/>
    </location>
</feature>
<keyword evidence="11" id="KW-1185">Reference proteome</keyword>
<feature type="domain" description="Major facilitator superfamily (MFS) profile" evidence="9">
    <location>
        <begin position="20"/>
        <end position="480"/>
    </location>
</feature>
<evidence type="ECO:0000256" key="2">
    <source>
        <dbReference type="ARBA" id="ARBA00022448"/>
    </source>
</evidence>
<feature type="transmembrane region" description="Helical" evidence="8">
    <location>
        <begin position="143"/>
        <end position="162"/>
    </location>
</feature>
<feature type="transmembrane region" description="Helical" evidence="8">
    <location>
        <begin position="205"/>
        <end position="224"/>
    </location>
</feature>
<feature type="region of interest" description="Disordered" evidence="7">
    <location>
        <begin position="486"/>
        <end position="507"/>
    </location>
</feature>
<evidence type="ECO:0000313" key="11">
    <source>
        <dbReference type="Proteomes" id="UP000199150"/>
    </source>
</evidence>
<feature type="transmembrane region" description="Helical" evidence="8">
    <location>
        <begin position="365"/>
        <end position="390"/>
    </location>
</feature>
<evidence type="ECO:0000256" key="5">
    <source>
        <dbReference type="ARBA" id="ARBA00022989"/>
    </source>
</evidence>
<dbReference type="RefSeq" id="WP_090645588.1">
    <property type="nucleotide sequence ID" value="NZ_CBCRYE010000001.1"/>
</dbReference>
<protein>
    <submittedName>
        <fullName evidence="10">Major Facilitator Superfamily protein</fullName>
    </submittedName>
</protein>
<keyword evidence="4 8" id="KW-0812">Transmembrane</keyword>
<evidence type="ECO:0000256" key="8">
    <source>
        <dbReference type="SAM" id="Phobius"/>
    </source>
</evidence>
<dbReference type="InterPro" id="IPR036259">
    <property type="entry name" value="MFS_trans_sf"/>
</dbReference>
<keyword evidence="6 8" id="KW-0472">Membrane</keyword>
<proteinExistence type="predicted"/>
<keyword evidence="3" id="KW-1003">Cell membrane</keyword>
<feature type="transmembrane region" description="Helical" evidence="8">
    <location>
        <begin position="455"/>
        <end position="475"/>
    </location>
</feature>
<accession>A0A1G4QSC9</accession>
<dbReference type="Pfam" id="PF07690">
    <property type="entry name" value="MFS_1"/>
    <property type="match status" value="1"/>
</dbReference>
<keyword evidence="5 8" id="KW-1133">Transmembrane helix</keyword>
<feature type="transmembrane region" description="Helical" evidence="8">
    <location>
        <begin position="20"/>
        <end position="42"/>
    </location>
</feature>
<dbReference type="EMBL" id="FMTS01000001">
    <property type="protein sequence ID" value="SCW47553.1"/>
    <property type="molecule type" value="Genomic_DNA"/>
</dbReference>
<dbReference type="PRINTS" id="PR01036">
    <property type="entry name" value="TCRTETB"/>
</dbReference>
<feature type="transmembrane region" description="Helical" evidence="8">
    <location>
        <begin position="299"/>
        <end position="325"/>
    </location>
</feature>